<dbReference type="AlphaFoldDB" id="A0AAV5J1S0"/>
<dbReference type="EMBL" id="BPVZ01000022">
    <property type="protein sequence ID" value="GKV04887.1"/>
    <property type="molecule type" value="Genomic_DNA"/>
</dbReference>
<reference evidence="1 2" key="1">
    <citation type="journal article" date="2021" name="Commun. Biol.">
        <title>The genome of Shorea leprosula (Dipterocarpaceae) highlights the ecological relevance of drought in aseasonal tropical rainforests.</title>
        <authorList>
            <person name="Ng K.K.S."/>
            <person name="Kobayashi M.J."/>
            <person name="Fawcett J.A."/>
            <person name="Hatakeyama M."/>
            <person name="Paape T."/>
            <person name="Ng C.H."/>
            <person name="Ang C.C."/>
            <person name="Tnah L.H."/>
            <person name="Lee C.T."/>
            <person name="Nishiyama T."/>
            <person name="Sese J."/>
            <person name="O'Brien M.J."/>
            <person name="Copetti D."/>
            <person name="Mohd Noor M.I."/>
            <person name="Ong R.C."/>
            <person name="Putra M."/>
            <person name="Sireger I.Z."/>
            <person name="Indrioko S."/>
            <person name="Kosugi Y."/>
            <person name="Izuno A."/>
            <person name="Isagi Y."/>
            <person name="Lee S.L."/>
            <person name="Shimizu K.K."/>
        </authorList>
    </citation>
    <scope>NUCLEOTIDE SEQUENCE [LARGE SCALE GENOMIC DNA]</scope>
    <source>
        <strain evidence="1">214</strain>
    </source>
</reference>
<sequence>MKKAKSQVVACFPLNLNENDLHRHHTQVTNDVVFDPLATMVIDDDVRPDESRAPAAANLSHKKATAAPPQPAKKLMIKLLKGVLLCWISFWIHLWC</sequence>
<keyword evidence="2" id="KW-1185">Reference proteome</keyword>
<evidence type="ECO:0000313" key="1">
    <source>
        <dbReference type="EMBL" id="GKV04887.1"/>
    </source>
</evidence>
<comment type="caution">
    <text evidence="1">The sequence shown here is derived from an EMBL/GenBank/DDBJ whole genome shotgun (WGS) entry which is preliminary data.</text>
</comment>
<evidence type="ECO:0000313" key="2">
    <source>
        <dbReference type="Proteomes" id="UP001054252"/>
    </source>
</evidence>
<accession>A0AAV5J1S0</accession>
<name>A0AAV5J1S0_9ROSI</name>
<protein>
    <submittedName>
        <fullName evidence="1">Uncharacterized protein</fullName>
    </submittedName>
</protein>
<dbReference type="Proteomes" id="UP001054252">
    <property type="component" value="Unassembled WGS sequence"/>
</dbReference>
<proteinExistence type="predicted"/>
<organism evidence="1 2">
    <name type="scientific">Rubroshorea leprosula</name>
    <dbReference type="NCBI Taxonomy" id="152421"/>
    <lineage>
        <taxon>Eukaryota</taxon>
        <taxon>Viridiplantae</taxon>
        <taxon>Streptophyta</taxon>
        <taxon>Embryophyta</taxon>
        <taxon>Tracheophyta</taxon>
        <taxon>Spermatophyta</taxon>
        <taxon>Magnoliopsida</taxon>
        <taxon>eudicotyledons</taxon>
        <taxon>Gunneridae</taxon>
        <taxon>Pentapetalae</taxon>
        <taxon>rosids</taxon>
        <taxon>malvids</taxon>
        <taxon>Malvales</taxon>
        <taxon>Dipterocarpaceae</taxon>
        <taxon>Rubroshorea</taxon>
    </lineage>
</organism>
<gene>
    <name evidence="1" type="ORF">SLEP1_g16982</name>
</gene>